<evidence type="ECO:0000313" key="1">
    <source>
        <dbReference type="EMBL" id="KFB74557.1"/>
    </source>
</evidence>
<gene>
    <name evidence="1" type="ORF">AW09_000111</name>
</gene>
<dbReference type="EMBL" id="JDVG02000016">
    <property type="protein sequence ID" value="KFB74557.1"/>
    <property type="molecule type" value="Genomic_DNA"/>
</dbReference>
<reference evidence="1 2" key="1">
    <citation type="submission" date="2014-02" db="EMBL/GenBank/DDBJ databases">
        <title>Expanding our view of genomic diversity in Candidatus Accumulibacter clades.</title>
        <authorList>
            <person name="Skennerton C.T."/>
            <person name="Barr J.J."/>
            <person name="Slater F.R."/>
            <person name="Bond P.L."/>
            <person name="Tyson G.W."/>
        </authorList>
    </citation>
    <scope>NUCLEOTIDE SEQUENCE [LARGE SCALE GENOMIC DNA]</scope>
    <source>
        <strain evidence="2">BA-91</strain>
    </source>
</reference>
<evidence type="ECO:0000313" key="2">
    <source>
        <dbReference type="Proteomes" id="UP000020077"/>
    </source>
</evidence>
<sequence length="65" mass="6841">MLADRRADGMGYAGVIHRGANEGQMGPNAITLGRLDGFEMQTVMESEAHPALQADDARIADGEPG</sequence>
<proteinExistence type="predicted"/>
<dbReference type="Proteomes" id="UP000020077">
    <property type="component" value="Unassembled WGS sequence"/>
</dbReference>
<comment type="caution">
    <text evidence="1">The sequence shown here is derived from an EMBL/GenBank/DDBJ whole genome shotgun (WGS) entry which is preliminary data.</text>
</comment>
<dbReference type="AlphaFoldDB" id="A0A080M002"/>
<name>A0A080M002_9PROT</name>
<accession>A0A080M002</accession>
<protein>
    <submittedName>
        <fullName evidence="1">Uncharacterized protein</fullName>
    </submittedName>
</protein>
<organism evidence="1 2">
    <name type="scientific">Candidatus Accumulibacter phosphatis</name>
    <dbReference type="NCBI Taxonomy" id="327160"/>
    <lineage>
        <taxon>Bacteria</taxon>
        <taxon>Pseudomonadati</taxon>
        <taxon>Pseudomonadota</taxon>
        <taxon>Betaproteobacteria</taxon>
        <taxon>Candidatus Accumulibacter</taxon>
    </lineage>
</organism>